<dbReference type="EMBL" id="CP069040">
    <property type="protein sequence ID" value="QRD05330.1"/>
    <property type="molecule type" value="Genomic_DNA"/>
</dbReference>
<evidence type="ECO:0000313" key="2">
    <source>
        <dbReference type="Proteomes" id="UP000663193"/>
    </source>
</evidence>
<gene>
    <name evidence="1" type="ORF">JI435_422290</name>
</gene>
<dbReference type="Proteomes" id="UP000663193">
    <property type="component" value="Chromosome 18"/>
</dbReference>
<keyword evidence="2" id="KW-1185">Reference proteome</keyword>
<sequence length="104" mass="11947">MPGYDEVTPVCHGTLHTYTPRESIEINRHTSERLEQVHGAATWAYEVLAPSRGLIDSCSKILRNHYLWGNHTFLPKYSAWSSCSSRTKMRTRRVKSSRVGYAHL</sequence>
<accession>A0A7U2I8T0</accession>
<evidence type="ECO:0000313" key="1">
    <source>
        <dbReference type="EMBL" id="QRD05330.1"/>
    </source>
</evidence>
<dbReference type="AlphaFoldDB" id="A0A7U2I8T0"/>
<reference evidence="2" key="1">
    <citation type="journal article" date="2021" name="BMC Genomics">
        <title>Chromosome-level genome assembly and manually-curated proteome of model necrotroph Parastagonospora nodorum Sn15 reveals a genome-wide trove of candidate effector homologs, and redundancy of virulence-related functions within an accessory chromosome.</title>
        <authorList>
            <person name="Bertazzoni S."/>
            <person name="Jones D.A.B."/>
            <person name="Phan H.T."/>
            <person name="Tan K.-C."/>
            <person name="Hane J.K."/>
        </authorList>
    </citation>
    <scope>NUCLEOTIDE SEQUENCE [LARGE SCALE GENOMIC DNA]</scope>
    <source>
        <strain evidence="2">SN15 / ATCC MYA-4574 / FGSC 10173)</strain>
    </source>
</reference>
<protein>
    <submittedName>
        <fullName evidence="1">Uncharacterized protein</fullName>
    </submittedName>
</protein>
<organism evidence="1 2">
    <name type="scientific">Phaeosphaeria nodorum (strain SN15 / ATCC MYA-4574 / FGSC 10173)</name>
    <name type="common">Glume blotch fungus</name>
    <name type="synonym">Parastagonospora nodorum</name>
    <dbReference type="NCBI Taxonomy" id="321614"/>
    <lineage>
        <taxon>Eukaryota</taxon>
        <taxon>Fungi</taxon>
        <taxon>Dikarya</taxon>
        <taxon>Ascomycota</taxon>
        <taxon>Pezizomycotina</taxon>
        <taxon>Dothideomycetes</taxon>
        <taxon>Pleosporomycetidae</taxon>
        <taxon>Pleosporales</taxon>
        <taxon>Pleosporineae</taxon>
        <taxon>Phaeosphaeriaceae</taxon>
        <taxon>Parastagonospora</taxon>
    </lineage>
</organism>
<proteinExistence type="predicted"/>
<name>A0A7U2I8T0_PHANO</name>
<dbReference type="VEuPathDB" id="FungiDB:JI435_422290"/>